<dbReference type="OMA" id="SMNECIR"/>
<dbReference type="OrthoDB" id="6224010at2759"/>
<dbReference type="Pfam" id="PF08583">
    <property type="entry name" value="Cmc1"/>
    <property type="match status" value="1"/>
</dbReference>
<organism evidence="4 5">
    <name type="scientific">Neolecta irregularis (strain DAH-3)</name>
    <dbReference type="NCBI Taxonomy" id="1198029"/>
    <lineage>
        <taxon>Eukaryota</taxon>
        <taxon>Fungi</taxon>
        <taxon>Dikarya</taxon>
        <taxon>Ascomycota</taxon>
        <taxon>Taphrinomycotina</taxon>
        <taxon>Neolectales</taxon>
        <taxon>Neolectaceae</taxon>
        <taxon>Neolecta</taxon>
    </lineage>
</organism>
<gene>
    <name evidence="4" type="ORF">NEOLI_002242</name>
</gene>
<evidence type="ECO:0000256" key="3">
    <source>
        <dbReference type="RuleBase" id="RU364104"/>
    </source>
</evidence>
<keyword evidence="3" id="KW-0143">Chaperone</keyword>
<dbReference type="Proteomes" id="UP000186594">
    <property type="component" value="Unassembled WGS sequence"/>
</dbReference>
<keyword evidence="3" id="KW-0999">Mitochondrion inner membrane</keyword>
<evidence type="ECO:0000256" key="2">
    <source>
        <dbReference type="ARBA" id="ARBA00023157"/>
    </source>
</evidence>
<evidence type="ECO:0000313" key="5">
    <source>
        <dbReference type="Proteomes" id="UP000186594"/>
    </source>
</evidence>
<keyword evidence="2" id="KW-1015">Disulfide bond</keyword>
<name>A0A1U7LTG3_NEOID</name>
<protein>
    <recommendedName>
        <fullName evidence="3">COX assembly mitochondrial protein</fullName>
    </recommendedName>
</protein>
<keyword evidence="3" id="KW-0472">Membrane</keyword>
<dbReference type="STRING" id="1198029.A0A1U7LTG3"/>
<dbReference type="GO" id="GO:0005743">
    <property type="term" value="C:mitochondrial inner membrane"/>
    <property type="evidence" value="ECO:0007669"/>
    <property type="project" value="UniProtKB-SubCell"/>
</dbReference>
<proteinExistence type="inferred from homology"/>
<sequence>MRLDLGQLSPADEDEVRKIVRKNALLHCKPVVEDYVECVKPRLISMIWHCGDKKNEMLKCLGLYSKQRDYDLARDEYIAILKGKRKAREAARHTRQPQENF</sequence>
<comment type="subcellular location">
    <subcellularLocation>
        <location evidence="3">Mitochondrion inner membrane</location>
    </subcellularLocation>
</comment>
<dbReference type="AlphaFoldDB" id="A0A1U7LTG3"/>
<reference evidence="4 5" key="1">
    <citation type="submission" date="2016-04" db="EMBL/GenBank/DDBJ databases">
        <title>Evolutionary innovation and constraint leading to complex multicellularity in the Ascomycota.</title>
        <authorList>
            <person name="Cisse O."/>
            <person name="Nguyen A."/>
            <person name="Hewitt D.A."/>
            <person name="Jedd G."/>
            <person name="Stajich J.E."/>
        </authorList>
    </citation>
    <scope>NUCLEOTIDE SEQUENCE [LARGE SCALE GENOMIC DNA]</scope>
    <source>
        <strain evidence="4 5">DAH-3</strain>
    </source>
</reference>
<dbReference type="EMBL" id="LXFE01000280">
    <property type="protein sequence ID" value="OLL25934.1"/>
    <property type="molecule type" value="Genomic_DNA"/>
</dbReference>
<evidence type="ECO:0000313" key="4">
    <source>
        <dbReference type="EMBL" id="OLL25934.1"/>
    </source>
</evidence>
<keyword evidence="5" id="KW-1185">Reference proteome</keyword>
<accession>A0A1U7LTG3</accession>
<dbReference type="InterPro" id="IPR013892">
    <property type="entry name" value="Cyt_c_biogenesis_Cmc1-like"/>
</dbReference>
<evidence type="ECO:0000256" key="1">
    <source>
        <dbReference type="ARBA" id="ARBA00007347"/>
    </source>
</evidence>
<comment type="function">
    <text evidence="3">Required for mitochondrial cytochrome c oxidase (COX) assembly and respiration.</text>
</comment>
<comment type="caution">
    <text evidence="4">The sequence shown here is derived from an EMBL/GenBank/DDBJ whole genome shotgun (WGS) entry which is preliminary data.</text>
</comment>
<comment type="similarity">
    <text evidence="1 3">Belongs to the CMC family.</text>
</comment>
<keyword evidence="3" id="KW-0496">Mitochondrion</keyword>